<dbReference type="InterPro" id="IPR000914">
    <property type="entry name" value="SBP_5_dom"/>
</dbReference>
<evidence type="ECO:0000256" key="3">
    <source>
        <dbReference type="ARBA" id="ARBA00022448"/>
    </source>
</evidence>
<dbReference type="PIRSF" id="PIRSF002741">
    <property type="entry name" value="MppA"/>
    <property type="match status" value="1"/>
</dbReference>
<dbReference type="Gene3D" id="3.40.190.10">
    <property type="entry name" value="Periplasmic binding protein-like II"/>
    <property type="match status" value="1"/>
</dbReference>
<dbReference type="GO" id="GO:0043190">
    <property type="term" value="C:ATP-binding cassette (ABC) transporter complex"/>
    <property type="evidence" value="ECO:0007669"/>
    <property type="project" value="InterPro"/>
</dbReference>
<evidence type="ECO:0000313" key="7">
    <source>
        <dbReference type="EMBL" id="MYN47111.1"/>
    </source>
</evidence>
<evidence type="ECO:0000256" key="2">
    <source>
        <dbReference type="ARBA" id="ARBA00005695"/>
    </source>
</evidence>
<name>A0A845I509_9BURK</name>
<dbReference type="Gene3D" id="3.10.105.10">
    <property type="entry name" value="Dipeptide-binding Protein, Domain 3"/>
    <property type="match status" value="1"/>
</dbReference>
<dbReference type="PANTHER" id="PTHR30290:SF10">
    <property type="entry name" value="PERIPLASMIC OLIGOPEPTIDE-BINDING PROTEIN-RELATED"/>
    <property type="match status" value="1"/>
</dbReference>
<dbReference type="InterPro" id="IPR039424">
    <property type="entry name" value="SBP_5"/>
</dbReference>
<comment type="caution">
    <text evidence="7">The sequence shown here is derived from an EMBL/GenBank/DDBJ whole genome shotgun (WGS) entry which is preliminary data.</text>
</comment>
<dbReference type="RefSeq" id="WP_161036523.1">
    <property type="nucleotide sequence ID" value="NZ_WWCL01000004.1"/>
</dbReference>
<accession>A0A845I509</accession>
<dbReference type="AlphaFoldDB" id="A0A845I509"/>
<feature type="domain" description="Solute-binding protein family 5" evidence="6">
    <location>
        <begin position="81"/>
        <end position="511"/>
    </location>
</feature>
<evidence type="ECO:0000256" key="1">
    <source>
        <dbReference type="ARBA" id="ARBA00004196"/>
    </source>
</evidence>
<sequence length="607" mass="68033">MLGTRPLARIAAIVLACCGGGAAVAAAPVKTLRYILPAAEASLDPAQGRDLYTGHITEAIFETLYTYDYLARPVRLAAQTAAALPQVSADGLSVLIRLKTGIYFTPDPAFGGQRRELTVADYLYSWKRLFDPQLASPNSWLLEGRIVGLDALAAEAKQRGRMDYDAAVAGFEQLDRYTLRLHLTRPDPSLGMILAYEPLAAVAREVVQRYGDSKGEVASHPVGTGAYQLGKWVRGSRIVLDANPGFRDERWDFAASADGSAADARIVRQMQGKKIPQIGRIDISVQLEDQSRWLSFTSGAADLFWLDGPLAPRAIVDGKLRPELAAQGIQLQRIVDPVLTYYYWNMQDPVVGGLSKEKIALRRAIAMAHDVDEEIRLLLNGEAERLAMPVPPGVAGHDPAYRSLLQYDPVLANQLLDRYGYRKGADGWRTLPDGKPLVLRYTSRSEAAGLQMAELWRKTYTRLGIRMDSQRMIFSDIQQAEQLCQLQSRTYQWMADYPDGDNFMQLFYGKNIHQNNSGCYQDEQYDRWFEASRALPPGPQRDALYRQMARQLEVQAAAMPAYTRYRSMLAQPAVLGYKRHPILHQEWKYLDIERKDRNEDGAMKVAK</sequence>
<comment type="subcellular location">
    <subcellularLocation>
        <location evidence="1">Cell envelope</location>
    </subcellularLocation>
</comment>
<comment type="similarity">
    <text evidence="2">Belongs to the bacterial solute-binding protein 5 family.</text>
</comment>
<keyword evidence="8" id="KW-1185">Reference proteome</keyword>
<evidence type="ECO:0000256" key="5">
    <source>
        <dbReference type="SAM" id="SignalP"/>
    </source>
</evidence>
<evidence type="ECO:0000256" key="4">
    <source>
        <dbReference type="ARBA" id="ARBA00022729"/>
    </source>
</evidence>
<proteinExistence type="inferred from homology"/>
<feature type="signal peptide" evidence="5">
    <location>
        <begin position="1"/>
        <end position="25"/>
    </location>
</feature>
<feature type="chain" id="PRO_5032887995" evidence="5">
    <location>
        <begin position="26"/>
        <end position="607"/>
    </location>
</feature>
<dbReference type="SUPFAM" id="SSF53850">
    <property type="entry name" value="Periplasmic binding protein-like II"/>
    <property type="match status" value="1"/>
</dbReference>
<organism evidence="7 8">
    <name type="scientific">Duganella fentianensis</name>
    <dbReference type="NCBI Taxonomy" id="2692177"/>
    <lineage>
        <taxon>Bacteria</taxon>
        <taxon>Pseudomonadati</taxon>
        <taxon>Pseudomonadota</taxon>
        <taxon>Betaproteobacteria</taxon>
        <taxon>Burkholderiales</taxon>
        <taxon>Oxalobacteraceae</taxon>
        <taxon>Telluria group</taxon>
        <taxon>Duganella</taxon>
    </lineage>
</organism>
<evidence type="ECO:0000313" key="8">
    <source>
        <dbReference type="Proteomes" id="UP000444316"/>
    </source>
</evidence>
<dbReference type="EMBL" id="WWCL01000004">
    <property type="protein sequence ID" value="MYN47111.1"/>
    <property type="molecule type" value="Genomic_DNA"/>
</dbReference>
<dbReference type="GO" id="GO:0015833">
    <property type="term" value="P:peptide transport"/>
    <property type="evidence" value="ECO:0007669"/>
    <property type="project" value="TreeGrafter"/>
</dbReference>
<protein>
    <submittedName>
        <fullName evidence="7">Heme-binding protein</fullName>
    </submittedName>
</protein>
<reference evidence="7" key="1">
    <citation type="submission" date="2019-12" db="EMBL/GenBank/DDBJ databases">
        <title>Novel species isolated from a subtropical stream in China.</title>
        <authorList>
            <person name="Lu H."/>
        </authorList>
    </citation>
    <scope>NUCLEOTIDE SEQUENCE [LARGE SCALE GENOMIC DNA]</scope>
    <source>
        <strain evidence="7">FT93W</strain>
    </source>
</reference>
<evidence type="ECO:0000259" key="6">
    <source>
        <dbReference type="Pfam" id="PF00496"/>
    </source>
</evidence>
<dbReference type="GO" id="GO:1904680">
    <property type="term" value="F:peptide transmembrane transporter activity"/>
    <property type="evidence" value="ECO:0007669"/>
    <property type="project" value="TreeGrafter"/>
</dbReference>
<dbReference type="GO" id="GO:0030288">
    <property type="term" value="C:outer membrane-bounded periplasmic space"/>
    <property type="evidence" value="ECO:0007669"/>
    <property type="project" value="UniProtKB-ARBA"/>
</dbReference>
<dbReference type="Proteomes" id="UP000444316">
    <property type="component" value="Unassembled WGS sequence"/>
</dbReference>
<gene>
    <name evidence="7" type="ORF">GTP23_18875</name>
</gene>
<dbReference type="Pfam" id="PF00496">
    <property type="entry name" value="SBP_bac_5"/>
    <property type="match status" value="1"/>
</dbReference>
<dbReference type="PANTHER" id="PTHR30290">
    <property type="entry name" value="PERIPLASMIC BINDING COMPONENT OF ABC TRANSPORTER"/>
    <property type="match status" value="1"/>
</dbReference>
<dbReference type="InterPro" id="IPR030678">
    <property type="entry name" value="Peptide/Ni-bd"/>
</dbReference>
<keyword evidence="3" id="KW-0813">Transport</keyword>
<keyword evidence="4 5" id="KW-0732">Signal</keyword>